<dbReference type="EMBL" id="JQBL01000023">
    <property type="protein sequence ID" value="KRN49684.1"/>
    <property type="molecule type" value="Genomic_DNA"/>
</dbReference>
<evidence type="ECO:0000259" key="9">
    <source>
        <dbReference type="Pfam" id="PF12821"/>
    </source>
</evidence>
<dbReference type="InterPro" id="IPR050539">
    <property type="entry name" value="ThrE_Dicarb/AminoAcid_Exp"/>
</dbReference>
<comment type="subcellular location">
    <subcellularLocation>
        <location evidence="1">Cell membrane</location>
        <topology evidence="1">Multi-pass membrane protein</topology>
    </subcellularLocation>
</comment>
<comment type="caution">
    <text evidence="10">The sequence shown here is derived from an EMBL/GenBank/DDBJ whole genome shotgun (WGS) entry which is preliminary data.</text>
</comment>
<dbReference type="PATRIC" id="fig|1410657.5.peg.964"/>
<evidence type="ECO:0000256" key="5">
    <source>
        <dbReference type="ARBA" id="ARBA00022989"/>
    </source>
</evidence>
<gene>
    <name evidence="10" type="ORF">IV49_GL000926</name>
</gene>
<evidence type="ECO:0000313" key="11">
    <source>
        <dbReference type="Proteomes" id="UP000051841"/>
    </source>
</evidence>
<evidence type="ECO:0000256" key="3">
    <source>
        <dbReference type="ARBA" id="ARBA00022519"/>
    </source>
</evidence>
<dbReference type="AlphaFoldDB" id="A0A0R2HK47"/>
<feature type="transmembrane region" description="Helical" evidence="8">
    <location>
        <begin position="26"/>
        <end position="44"/>
    </location>
</feature>
<dbReference type="PANTHER" id="PTHR34390">
    <property type="entry name" value="UPF0442 PROTEIN YJJB-RELATED"/>
    <property type="match status" value="1"/>
</dbReference>
<keyword evidence="11" id="KW-1185">Reference proteome</keyword>
<evidence type="ECO:0000256" key="1">
    <source>
        <dbReference type="ARBA" id="ARBA00004651"/>
    </source>
</evidence>
<protein>
    <recommendedName>
        <fullName evidence="9">Threonine/Serine exporter ThrE domain-containing protein</fullName>
    </recommendedName>
</protein>
<feature type="domain" description="Threonine/Serine exporter ThrE" evidence="9">
    <location>
        <begin position="4"/>
        <end position="131"/>
    </location>
</feature>
<dbReference type="GO" id="GO:0015744">
    <property type="term" value="P:succinate transport"/>
    <property type="evidence" value="ECO:0007669"/>
    <property type="project" value="TreeGrafter"/>
</dbReference>
<sequence length="145" mass="16518">MITQFIISMIATISFAILYDAPKKHLFYCGLTGGVGWVIYYMMAKLHYNMIFYTFASAFALTLISRILAIVREAPVTMFLIPGIFPIVPGAGIYYTSYYFFINDLHRSILYGEDTVKIAFSIAFGIIMAMAIPQFLFAYLKLLKR</sequence>
<dbReference type="GO" id="GO:0005886">
    <property type="term" value="C:plasma membrane"/>
    <property type="evidence" value="ECO:0007669"/>
    <property type="project" value="UniProtKB-SubCell"/>
</dbReference>
<evidence type="ECO:0000256" key="4">
    <source>
        <dbReference type="ARBA" id="ARBA00022692"/>
    </source>
</evidence>
<accession>A0A0R2HK47</accession>
<keyword evidence="3" id="KW-0997">Cell inner membrane</keyword>
<evidence type="ECO:0000313" key="10">
    <source>
        <dbReference type="EMBL" id="KRN49684.1"/>
    </source>
</evidence>
<feature type="transmembrane region" description="Helical" evidence="8">
    <location>
        <begin position="50"/>
        <end position="69"/>
    </location>
</feature>
<keyword evidence="4 8" id="KW-0812">Transmembrane</keyword>
<feature type="transmembrane region" description="Helical" evidence="8">
    <location>
        <begin position="76"/>
        <end position="98"/>
    </location>
</feature>
<dbReference type="Pfam" id="PF12821">
    <property type="entry name" value="ThrE_2"/>
    <property type="match status" value="1"/>
</dbReference>
<evidence type="ECO:0000256" key="7">
    <source>
        <dbReference type="ARBA" id="ARBA00034125"/>
    </source>
</evidence>
<feature type="transmembrane region" description="Helical" evidence="8">
    <location>
        <begin position="6"/>
        <end position="21"/>
    </location>
</feature>
<comment type="similarity">
    <text evidence="7">Belongs to the ThrE exporter (TC 2.A.79) family.</text>
</comment>
<feature type="transmembrane region" description="Helical" evidence="8">
    <location>
        <begin position="118"/>
        <end position="140"/>
    </location>
</feature>
<dbReference type="PANTHER" id="PTHR34390:SF1">
    <property type="entry name" value="SUCCINATE TRANSPORTER SUBUNIT YJJB-RELATED"/>
    <property type="match status" value="1"/>
</dbReference>
<evidence type="ECO:0000256" key="6">
    <source>
        <dbReference type="ARBA" id="ARBA00023136"/>
    </source>
</evidence>
<keyword evidence="6 8" id="KW-0472">Membrane</keyword>
<proteinExistence type="inferred from homology"/>
<name>A0A0R2HK47_9FIRM</name>
<evidence type="ECO:0000256" key="2">
    <source>
        <dbReference type="ARBA" id="ARBA00022475"/>
    </source>
</evidence>
<dbReference type="RefSeq" id="WP_031590137.1">
    <property type="nucleotide sequence ID" value="NZ_JQBL01000023.1"/>
</dbReference>
<dbReference type="Proteomes" id="UP000051841">
    <property type="component" value="Unassembled WGS sequence"/>
</dbReference>
<keyword evidence="2" id="KW-1003">Cell membrane</keyword>
<keyword evidence="5 8" id="KW-1133">Transmembrane helix</keyword>
<organism evidence="10 11">
    <name type="scientific">Kandleria vitulina DSM 20405</name>
    <dbReference type="NCBI Taxonomy" id="1410657"/>
    <lineage>
        <taxon>Bacteria</taxon>
        <taxon>Bacillati</taxon>
        <taxon>Bacillota</taxon>
        <taxon>Erysipelotrichia</taxon>
        <taxon>Erysipelotrichales</taxon>
        <taxon>Coprobacillaceae</taxon>
        <taxon>Kandleria</taxon>
    </lineage>
</organism>
<evidence type="ECO:0000256" key="8">
    <source>
        <dbReference type="SAM" id="Phobius"/>
    </source>
</evidence>
<dbReference type="InterPro" id="IPR024528">
    <property type="entry name" value="ThrE_2"/>
</dbReference>
<reference evidence="10 11" key="1">
    <citation type="journal article" date="2015" name="Genome Announc.">
        <title>Expanding the biotechnology potential of lactobacilli through comparative genomics of 213 strains and associated genera.</title>
        <authorList>
            <person name="Sun Z."/>
            <person name="Harris H.M."/>
            <person name="McCann A."/>
            <person name="Guo C."/>
            <person name="Argimon S."/>
            <person name="Zhang W."/>
            <person name="Yang X."/>
            <person name="Jeffery I.B."/>
            <person name="Cooney J.C."/>
            <person name="Kagawa T.F."/>
            <person name="Liu W."/>
            <person name="Song Y."/>
            <person name="Salvetti E."/>
            <person name="Wrobel A."/>
            <person name="Rasinkangas P."/>
            <person name="Parkhill J."/>
            <person name="Rea M.C."/>
            <person name="O'Sullivan O."/>
            <person name="Ritari J."/>
            <person name="Douillard F.P."/>
            <person name="Paul Ross R."/>
            <person name="Yang R."/>
            <person name="Briner A.E."/>
            <person name="Felis G.E."/>
            <person name="de Vos W.M."/>
            <person name="Barrangou R."/>
            <person name="Klaenhammer T.R."/>
            <person name="Caufield P.W."/>
            <person name="Cui Y."/>
            <person name="Zhang H."/>
            <person name="O'Toole P.W."/>
        </authorList>
    </citation>
    <scope>NUCLEOTIDE SEQUENCE [LARGE SCALE GENOMIC DNA]</scope>
    <source>
        <strain evidence="10 11">DSM 20405</strain>
    </source>
</reference>